<evidence type="ECO:0000313" key="3">
    <source>
        <dbReference type="EMBL" id="BDP43830.1"/>
    </source>
</evidence>
<dbReference type="InterPro" id="IPR020904">
    <property type="entry name" value="Sc_DH/Rdtase_CS"/>
</dbReference>
<dbReference type="EMBL" id="AP026561">
    <property type="protein sequence ID" value="BDP43830.1"/>
    <property type="molecule type" value="Genomic_DNA"/>
</dbReference>
<accession>A0ABM8AJF3</accession>
<sequence>MLRQGGGVIVNMASVSGHIALATIAPYTTSKHGTMGLSKIAAIEYAPRNIRINSISPGAVDTPMLARGLQIFGVTPEQAARDYPIKRIVTPYEIARSVMFLASDDATEIVGMDLDVTGGYLAG</sequence>
<dbReference type="InterPro" id="IPR002347">
    <property type="entry name" value="SDR_fam"/>
</dbReference>
<evidence type="ECO:0000256" key="2">
    <source>
        <dbReference type="ARBA" id="ARBA00023002"/>
    </source>
</evidence>
<dbReference type="Proteomes" id="UP001064971">
    <property type="component" value="Plasmid pDAETH-1"/>
</dbReference>
<comment type="similarity">
    <text evidence="1">Belongs to the short-chain dehydrogenases/reductases (SDR) family.</text>
</comment>
<organism evidence="3 4">
    <name type="scientific">Deinococcus aetherius</name>
    <dbReference type="NCBI Taxonomy" id="200252"/>
    <lineage>
        <taxon>Bacteria</taxon>
        <taxon>Thermotogati</taxon>
        <taxon>Deinococcota</taxon>
        <taxon>Deinococci</taxon>
        <taxon>Deinococcales</taxon>
        <taxon>Deinococcaceae</taxon>
        <taxon>Deinococcus</taxon>
    </lineage>
</organism>
<dbReference type="PROSITE" id="PS00061">
    <property type="entry name" value="ADH_SHORT"/>
    <property type="match status" value="1"/>
</dbReference>
<dbReference type="Gene3D" id="3.40.50.720">
    <property type="entry name" value="NAD(P)-binding Rossmann-like Domain"/>
    <property type="match status" value="1"/>
</dbReference>
<keyword evidence="3" id="KW-0614">Plasmid</keyword>
<dbReference type="CDD" id="cd05233">
    <property type="entry name" value="SDR_c"/>
    <property type="match status" value="1"/>
</dbReference>
<name>A0ABM8AJF3_9DEIO</name>
<evidence type="ECO:0000313" key="4">
    <source>
        <dbReference type="Proteomes" id="UP001064971"/>
    </source>
</evidence>
<dbReference type="SUPFAM" id="SSF51735">
    <property type="entry name" value="NAD(P)-binding Rossmann-fold domains"/>
    <property type="match status" value="1"/>
</dbReference>
<keyword evidence="2" id="KW-0560">Oxidoreductase</keyword>
<keyword evidence="4" id="KW-1185">Reference proteome</keyword>
<dbReference type="InterPro" id="IPR036291">
    <property type="entry name" value="NAD(P)-bd_dom_sf"/>
</dbReference>
<reference evidence="3" key="1">
    <citation type="submission" date="2022-07" db="EMBL/GenBank/DDBJ databases">
        <title>Complete Genome Sequence of the Radioresistant Bacterium Deinococcus aetherius ST0316, Isolated from the Air Dust collected in Lower Stratosphere above Japan.</title>
        <authorList>
            <person name="Satoh K."/>
            <person name="Hagiwara K."/>
            <person name="Katsumata K."/>
            <person name="Kubo A."/>
            <person name="Yokobori S."/>
            <person name="Yamagishi A."/>
            <person name="Oono Y."/>
            <person name="Narumi I."/>
        </authorList>
    </citation>
    <scope>NUCLEOTIDE SEQUENCE</scope>
    <source>
        <strain evidence="3">ST0316</strain>
        <plasmid evidence="3">pDAETH-1</plasmid>
    </source>
</reference>
<gene>
    <name evidence="3" type="ORF">DAETH_37990</name>
</gene>
<dbReference type="PRINTS" id="PR00081">
    <property type="entry name" value="GDHRDH"/>
</dbReference>
<dbReference type="PANTHER" id="PTHR24321">
    <property type="entry name" value="DEHYDROGENASES, SHORT CHAIN"/>
    <property type="match status" value="1"/>
</dbReference>
<geneLocation type="plasmid" evidence="3 4">
    <name>pDAETH-1</name>
</geneLocation>
<dbReference type="Pfam" id="PF13561">
    <property type="entry name" value="adh_short_C2"/>
    <property type="match status" value="1"/>
</dbReference>
<protein>
    <submittedName>
        <fullName evidence="3">Uncharacterized protein</fullName>
    </submittedName>
</protein>
<dbReference type="PANTHER" id="PTHR24321:SF8">
    <property type="entry name" value="ESTRADIOL 17-BETA-DEHYDROGENASE 8-RELATED"/>
    <property type="match status" value="1"/>
</dbReference>
<proteinExistence type="inferred from homology"/>
<evidence type="ECO:0000256" key="1">
    <source>
        <dbReference type="ARBA" id="ARBA00006484"/>
    </source>
</evidence>